<comment type="caution">
    <text evidence="3">The sequence shown here is derived from an EMBL/GenBank/DDBJ whole genome shotgun (WGS) entry which is preliminary data.</text>
</comment>
<feature type="domain" description="VapC50 C-terminal" evidence="2">
    <location>
        <begin position="130"/>
        <end position="183"/>
    </location>
</feature>
<proteinExistence type="predicted"/>
<dbReference type="Pfam" id="PF13470">
    <property type="entry name" value="PIN_3"/>
    <property type="match status" value="1"/>
</dbReference>
<reference evidence="3 4" key="1">
    <citation type="submission" date="2018-01" db="EMBL/GenBank/DDBJ databases">
        <title>Deinococcus koreensis sp. nov., a radiation-resistant bacterium isolated from river water.</title>
        <authorList>
            <person name="Choi A."/>
        </authorList>
    </citation>
    <scope>NUCLEOTIDE SEQUENCE [LARGE SCALE GENOMIC DNA]</scope>
    <source>
        <strain evidence="3 4">SJW1-2</strain>
    </source>
</reference>
<evidence type="ECO:0000259" key="2">
    <source>
        <dbReference type="Pfam" id="PF26343"/>
    </source>
</evidence>
<sequence>MTPAPPIVLCDACVLYPSLIRNLLMHLAVSGLVAARWTDEIQDEWIRNLLAARPDLSAERLQRTRRFMEQAVPDAQVTGYEGIVPSLSLPDADDRHVLAAAIHAGAEFLVTFNLKDFPVAALHSLDVLTPDGLVCRLLDSSPEATVDAVEGLRITLRQPAYPPAEFLERLERVGLPEAARRLQTHHDLLADDR</sequence>
<dbReference type="InterPro" id="IPR002716">
    <property type="entry name" value="PIN_dom"/>
</dbReference>
<dbReference type="Proteomes" id="UP000236379">
    <property type="component" value="Unassembled WGS sequence"/>
</dbReference>
<gene>
    <name evidence="3" type="ORF">CVO96_19500</name>
</gene>
<keyword evidence="4" id="KW-1185">Reference proteome</keyword>
<evidence type="ECO:0000313" key="4">
    <source>
        <dbReference type="Proteomes" id="UP000236379"/>
    </source>
</evidence>
<dbReference type="AlphaFoldDB" id="A0A2K3US14"/>
<dbReference type="Pfam" id="PF26343">
    <property type="entry name" value="VapC50_C"/>
    <property type="match status" value="1"/>
</dbReference>
<dbReference type="OrthoDB" id="211933at2"/>
<dbReference type="EMBL" id="PPPD01000004">
    <property type="protein sequence ID" value="PNY79314.1"/>
    <property type="molecule type" value="Genomic_DNA"/>
</dbReference>
<accession>A0A2K3US14</accession>
<evidence type="ECO:0000259" key="1">
    <source>
        <dbReference type="Pfam" id="PF13470"/>
    </source>
</evidence>
<feature type="domain" description="PIN" evidence="1">
    <location>
        <begin position="16"/>
        <end position="114"/>
    </location>
</feature>
<name>A0A2K3US14_9DEIO</name>
<evidence type="ECO:0000313" key="3">
    <source>
        <dbReference type="EMBL" id="PNY79314.1"/>
    </source>
</evidence>
<dbReference type="InterPro" id="IPR058652">
    <property type="entry name" value="VapC50_C"/>
</dbReference>
<organism evidence="3 4">
    <name type="scientific">Deinococcus koreensis</name>
    <dbReference type="NCBI Taxonomy" id="2054903"/>
    <lineage>
        <taxon>Bacteria</taxon>
        <taxon>Thermotogati</taxon>
        <taxon>Deinococcota</taxon>
        <taxon>Deinococci</taxon>
        <taxon>Deinococcales</taxon>
        <taxon>Deinococcaceae</taxon>
        <taxon>Deinococcus</taxon>
    </lineage>
</organism>
<protein>
    <submittedName>
        <fullName evidence="3">PIN domain-containing protein</fullName>
    </submittedName>
</protein>